<feature type="domain" description="RsbT co-antagonist protein RsbRD N-terminal" evidence="3">
    <location>
        <begin position="47"/>
        <end position="170"/>
    </location>
</feature>
<protein>
    <submittedName>
        <fullName evidence="5">Helix-turn-helix domain-containing protein</fullName>
    </submittedName>
</protein>
<comment type="caution">
    <text evidence="5">The sequence shown here is derived from an EMBL/GenBank/DDBJ whole genome shotgun (WGS) entry which is preliminary data.</text>
</comment>
<dbReference type="PANTHER" id="PTHR33744:SF1">
    <property type="entry name" value="DNA-BINDING TRANSCRIPTIONAL ACTIVATOR ADER"/>
    <property type="match status" value="1"/>
</dbReference>
<dbReference type="InterPro" id="IPR051448">
    <property type="entry name" value="CdaR-like_regulators"/>
</dbReference>
<dbReference type="Gene3D" id="1.10.10.2840">
    <property type="entry name" value="PucR C-terminal helix-turn-helix domain"/>
    <property type="match status" value="1"/>
</dbReference>
<name>A0ABR9RV51_9ACTN</name>
<accession>A0ABR9RV51</accession>
<dbReference type="Pfam" id="PF17853">
    <property type="entry name" value="GGDEF_2"/>
    <property type="match status" value="1"/>
</dbReference>
<evidence type="ECO:0000313" key="6">
    <source>
        <dbReference type="Proteomes" id="UP000756387"/>
    </source>
</evidence>
<dbReference type="InterPro" id="IPR025736">
    <property type="entry name" value="PucR_C-HTH_dom"/>
</dbReference>
<dbReference type="Proteomes" id="UP000756387">
    <property type="component" value="Unassembled WGS sequence"/>
</dbReference>
<gene>
    <name evidence="5" type="ORF">IEQ44_12530</name>
</gene>
<dbReference type="EMBL" id="JADCSA010000012">
    <property type="protein sequence ID" value="MBE7325478.1"/>
    <property type="molecule type" value="Genomic_DNA"/>
</dbReference>
<keyword evidence="6" id="KW-1185">Reference proteome</keyword>
<dbReference type="Pfam" id="PF14361">
    <property type="entry name" value="RsbRD_N"/>
    <property type="match status" value="1"/>
</dbReference>
<dbReference type="PANTHER" id="PTHR33744">
    <property type="entry name" value="CARBOHYDRATE DIACID REGULATOR"/>
    <property type="match status" value="1"/>
</dbReference>
<comment type="similarity">
    <text evidence="1">Belongs to the CdaR family.</text>
</comment>
<dbReference type="InterPro" id="IPR025751">
    <property type="entry name" value="RsbRD_N_dom"/>
</dbReference>
<feature type="domain" description="CdaR GGDEF-like" evidence="4">
    <location>
        <begin position="191"/>
        <end position="299"/>
    </location>
</feature>
<organism evidence="5 6">
    <name type="scientific">Nocardioides malaquae</name>
    <dbReference type="NCBI Taxonomy" id="2773426"/>
    <lineage>
        <taxon>Bacteria</taxon>
        <taxon>Bacillati</taxon>
        <taxon>Actinomycetota</taxon>
        <taxon>Actinomycetes</taxon>
        <taxon>Propionibacteriales</taxon>
        <taxon>Nocardioidaceae</taxon>
        <taxon>Nocardioides</taxon>
    </lineage>
</organism>
<reference evidence="5 6" key="1">
    <citation type="submission" date="2020-10" db="EMBL/GenBank/DDBJ databases">
        <title>Nocardioides sp. isolated from sludge.</title>
        <authorList>
            <person name="Zhang X."/>
        </authorList>
    </citation>
    <scope>NUCLEOTIDE SEQUENCE [LARGE SCALE GENOMIC DNA]</scope>
    <source>
        <strain evidence="5 6">Y6</strain>
    </source>
</reference>
<feature type="domain" description="PucR C-terminal helix-turn-helix" evidence="2">
    <location>
        <begin position="357"/>
        <end position="411"/>
    </location>
</feature>
<dbReference type="Pfam" id="PF13556">
    <property type="entry name" value="HTH_30"/>
    <property type="match status" value="1"/>
</dbReference>
<dbReference type="InterPro" id="IPR041522">
    <property type="entry name" value="CdaR_GGDEF"/>
</dbReference>
<evidence type="ECO:0000313" key="5">
    <source>
        <dbReference type="EMBL" id="MBE7325478.1"/>
    </source>
</evidence>
<evidence type="ECO:0000259" key="4">
    <source>
        <dbReference type="Pfam" id="PF17853"/>
    </source>
</evidence>
<evidence type="ECO:0000259" key="2">
    <source>
        <dbReference type="Pfam" id="PF13556"/>
    </source>
</evidence>
<proteinExistence type="inferred from homology"/>
<evidence type="ECO:0000256" key="1">
    <source>
        <dbReference type="ARBA" id="ARBA00006754"/>
    </source>
</evidence>
<evidence type="ECO:0000259" key="3">
    <source>
        <dbReference type="Pfam" id="PF14361"/>
    </source>
</evidence>
<dbReference type="InterPro" id="IPR042070">
    <property type="entry name" value="PucR_C-HTH_sf"/>
</dbReference>
<sequence length="431" mass="47348">MPDTPLPEAARAAVLEVVDRLAARQPDVGVELARSASARFEPVDGVPEATHALLEGATRHSLDDIFDRLRRDCPPEHDGIPAEAVIYVRELAQRGVPTIWLRRAYQVAADEMVSVVFAEVEGLEASGDLKLQVFRHLARWLHTYADCASLLVADLHQTVLVDLAERHSSEVLAQVHLVMKGEEVDPEAFLAVTGHELAHTHLGVVLWLEDIGHGPDRTGLLREVAAEVAEAMACPEAPLTVQSGRSELLAWYTDDGCDPVRHEAAVRDVLDRRADVRLAIGSPGAGGEGFRRSMEQARSLRHLVRVAPSVPHRALFHSEAGVALVAMLAQDLPAARRWVGNTLGSLADDSETARRTRETLRVYLRTNSYVETAEQLQLHRNTVKYRLTKVAAERGRELTEGRLDLELALQACHVLGDIVLRRTPDAGASTR</sequence>
<dbReference type="RefSeq" id="WP_193638799.1">
    <property type="nucleotide sequence ID" value="NZ_JADCSA010000012.1"/>
</dbReference>